<dbReference type="GO" id="GO:0003723">
    <property type="term" value="F:RNA binding"/>
    <property type="evidence" value="ECO:0007669"/>
    <property type="project" value="InterPro"/>
</dbReference>
<dbReference type="Pfam" id="PF01416">
    <property type="entry name" value="PseudoU_synth_1"/>
    <property type="match status" value="2"/>
</dbReference>
<dbReference type="GO" id="GO:0031119">
    <property type="term" value="P:tRNA pseudouridine synthesis"/>
    <property type="evidence" value="ECO:0007669"/>
    <property type="project" value="UniProtKB-UniRule"/>
</dbReference>
<evidence type="ECO:0000313" key="9">
    <source>
        <dbReference type="EMBL" id="PTL38431.1"/>
    </source>
</evidence>
<evidence type="ECO:0000259" key="8">
    <source>
        <dbReference type="Pfam" id="PF01416"/>
    </source>
</evidence>
<keyword evidence="10" id="KW-1185">Reference proteome</keyword>
<feature type="active site" description="Nucleophile" evidence="4 5">
    <location>
        <position position="53"/>
    </location>
</feature>
<dbReference type="Gene3D" id="3.30.70.660">
    <property type="entry name" value="Pseudouridine synthase I, catalytic domain, C-terminal subdomain"/>
    <property type="match status" value="1"/>
</dbReference>
<dbReference type="Gene3D" id="3.30.70.580">
    <property type="entry name" value="Pseudouridine synthase I, catalytic domain, N-terminal subdomain"/>
    <property type="match status" value="1"/>
</dbReference>
<gene>
    <name evidence="4" type="primary">truA</name>
    <name evidence="9" type="ORF">C6Y45_11060</name>
</gene>
<dbReference type="GO" id="GO:0160147">
    <property type="term" value="F:tRNA pseudouridine(38-40) synthase activity"/>
    <property type="evidence" value="ECO:0007669"/>
    <property type="project" value="UniProtKB-EC"/>
</dbReference>
<dbReference type="FunFam" id="3.30.70.580:FF:000001">
    <property type="entry name" value="tRNA pseudouridine synthase A"/>
    <property type="match status" value="1"/>
</dbReference>
<keyword evidence="2 4" id="KW-0819">tRNA processing</keyword>
<evidence type="ECO:0000256" key="4">
    <source>
        <dbReference type="HAMAP-Rule" id="MF_00171"/>
    </source>
</evidence>
<organism evidence="9 10">
    <name type="scientific">Alkalicoccus saliphilus</name>
    <dbReference type="NCBI Taxonomy" id="200989"/>
    <lineage>
        <taxon>Bacteria</taxon>
        <taxon>Bacillati</taxon>
        <taxon>Bacillota</taxon>
        <taxon>Bacilli</taxon>
        <taxon>Bacillales</taxon>
        <taxon>Bacillaceae</taxon>
        <taxon>Alkalicoccus</taxon>
    </lineage>
</organism>
<comment type="similarity">
    <text evidence="1 4 7">Belongs to the tRNA pseudouridine synthase TruA family.</text>
</comment>
<dbReference type="InterPro" id="IPR020097">
    <property type="entry name" value="PsdUridine_synth_TruA_a/b_dom"/>
</dbReference>
<evidence type="ECO:0000256" key="3">
    <source>
        <dbReference type="ARBA" id="ARBA00023235"/>
    </source>
</evidence>
<dbReference type="HAMAP" id="MF_00171">
    <property type="entry name" value="TruA"/>
    <property type="match status" value="1"/>
</dbReference>
<sequence>MKRILAHISYDGSGFRGYQKQLNARTVQEEVERALAKLHKAEKWQAVSSGRTDTGVHALRQPLHFDSPLHIPEERWPMALNSLLPKDIHVHTCREVDPSFHARYDASGKEYLYRMTTGEEHSVFKRHYEHQLRKTPDQERMQQAADFMLGTHDFSSLSSPRTSVVDKVRTMYAVDVLQDTSSWTLRFVGSGFLYQMVRVMTGTLLEVGFGAREPESIPAIIRQEERAAAGKTAPGHGLYLSQVFYEEEALKAHLASIRKS</sequence>
<protein>
    <recommendedName>
        <fullName evidence="4">tRNA pseudouridine synthase A</fullName>
        <ecNumber evidence="4">5.4.99.12</ecNumber>
    </recommendedName>
    <alternativeName>
        <fullName evidence="4">tRNA pseudouridine(38-40) synthase</fullName>
    </alternativeName>
    <alternativeName>
        <fullName evidence="4">tRNA pseudouridylate synthase I</fullName>
    </alternativeName>
    <alternativeName>
        <fullName evidence="4">tRNA-uridine isomerase I</fullName>
    </alternativeName>
</protein>
<evidence type="ECO:0000256" key="5">
    <source>
        <dbReference type="PIRSR" id="PIRSR001430-1"/>
    </source>
</evidence>
<dbReference type="PANTHER" id="PTHR11142:SF0">
    <property type="entry name" value="TRNA PSEUDOURIDINE SYNTHASE-LIKE 1"/>
    <property type="match status" value="1"/>
</dbReference>
<comment type="subunit">
    <text evidence="4">Homodimer.</text>
</comment>
<dbReference type="EC" id="5.4.99.12" evidence="4"/>
<feature type="domain" description="Pseudouridine synthase I TruA alpha/beta" evidence="8">
    <location>
        <begin position="144"/>
        <end position="246"/>
    </location>
</feature>
<dbReference type="InterPro" id="IPR020103">
    <property type="entry name" value="PsdUridine_synth_cat_dom_sf"/>
</dbReference>
<accession>A0A2T4U4V1</accession>
<comment type="caution">
    <text evidence="4">Lacks conserved residue(s) required for the propagation of feature annotation.</text>
</comment>
<name>A0A2T4U4V1_9BACI</name>
<dbReference type="EMBL" id="PZJJ01000018">
    <property type="protein sequence ID" value="PTL38431.1"/>
    <property type="molecule type" value="Genomic_DNA"/>
</dbReference>
<feature type="domain" description="Pseudouridine synthase I TruA alpha/beta" evidence="8">
    <location>
        <begin position="8"/>
        <end position="105"/>
    </location>
</feature>
<dbReference type="PANTHER" id="PTHR11142">
    <property type="entry name" value="PSEUDOURIDYLATE SYNTHASE"/>
    <property type="match status" value="1"/>
</dbReference>
<dbReference type="InterPro" id="IPR020095">
    <property type="entry name" value="PsdUridine_synth_TruA_C"/>
</dbReference>
<dbReference type="OrthoDB" id="9811823at2"/>
<evidence type="ECO:0000256" key="7">
    <source>
        <dbReference type="RuleBase" id="RU003792"/>
    </source>
</evidence>
<evidence type="ECO:0000256" key="2">
    <source>
        <dbReference type="ARBA" id="ARBA00022694"/>
    </source>
</evidence>
<feature type="binding site" evidence="4 6">
    <location>
        <position position="111"/>
    </location>
    <ligand>
        <name>substrate</name>
    </ligand>
</feature>
<reference evidence="9 10" key="1">
    <citation type="submission" date="2018-03" db="EMBL/GenBank/DDBJ databases">
        <title>Alkalicoccus saliphilus sp. nov., isolated from a mineral pool.</title>
        <authorList>
            <person name="Zhao B."/>
        </authorList>
    </citation>
    <scope>NUCLEOTIDE SEQUENCE [LARGE SCALE GENOMIC DNA]</scope>
    <source>
        <strain evidence="9 10">6AG</strain>
    </source>
</reference>
<dbReference type="RefSeq" id="WP_107585286.1">
    <property type="nucleotide sequence ID" value="NZ_PZJJ01000018.1"/>
</dbReference>
<dbReference type="AlphaFoldDB" id="A0A2T4U4V1"/>
<keyword evidence="3 4" id="KW-0413">Isomerase</keyword>
<dbReference type="NCBIfam" id="TIGR00071">
    <property type="entry name" value="hisT_truA"/>
    <property type="match status" value="1"/>
</dbReference>
<comment type="function">
    <text evidence="4">Formation of pseudouridine at positions 38, 39 and 40 in the anticodon stem and loop of transfer RNAs.</text>
</comment>
<dbReference type="InterPro" id="IPR020094">
    <property type="entry name" value="TruA/RsuA/RluB/E/F_N"/>
</dbReference>
<dbReference type="Proteomes" id="UP000240509">
    <property type="component" value="Unassembled WGS sequence"/>
</dbReference>
<evidence type="ECO:0000313" key="10">
    <source>
        <dbReference type="Proteomes" id="UP000240509"/>
    </source>
</evidence>
<evidence type="ECO:0000256" key="1">
    <source>
        <dbReference type="ARBA" id="ARBA00009375"/>
    </source>
</evidence>
<comment type="caution">
    <text evidence="9">The sequence shown here is derived from an EMBL/GenBank/DDBJ whole genome shotgun (WGS) entry which is preliminary data.</text>
</comment>
<dbReference type="InterPro" id="IPR001406">
    <property type="entry name" value="PsdUridine_synth_TruA"/>
</dbReference>
<dbReference type="CDD" id="cd02570">
    <property type="entry name" value="PseudoU_synth_EcTruA"/>
    <property type="match status" value="1"/>
</dbReference>
<evidence type="ECO:0000256" key="6">
    <source>
        <dbReference type="PIRSR" id="PIRSR001430-2"/>
    </source>
</evidence>
<dbReference type="PIRSF" id="PIRSF001430">
    <property type="entry name" value="tRNA_psdUrid_synth"/>
    <property type="match status" value="1"/>
</dbReference>
<comment type="catalytic activity">
    <reaction evidence="4 7">
        <text>uridine(38/39/40) in tRNA = pseudouridine(38/39/40) in tRNA</text>
        <dbReference type="Rhea" id="RHEA:22376"/>
        <dbReference type="Rhea" id="RHEA-COMP:10085"/>
        <dbReference type="Rhea" id="RHEA-COMP:10087"/>
        <dbReference type="ChEBI" id="CHEBI:65314"/>
        <dbReference type="ChEBI" id="CHEBI:65315"/>
        <dbReference type="EC" id="5.4.99.12"/>
    </reaction>
</comment>
<dbReference type="SUPFAM" id="SSF55120">
    <property type="entry name" value="Pseudouridine synthase"/>
    <property type="match status" value="1"/>
</dbReference>
<proteinExistence type="inferred from homology"/>